<sequence length="186" mass="19945">MTTRGPPEGPLDDDARGTDLACLKEETHRLQEADTWQLVTGTTKWQLVGTEKGGHGEERGRRRSVSGASTLQPRRGASTVRGPAPSPLGERGTGVPEETAAGEEAGEEAKRAAAGIHGRDPGRIWAGRPECVPGVARAWYGPDGPDASRVWPGLSQCSMATLRRNAERETTHDQNADFSVKKITKK</sequence>
<dbReference type="EMBL" id="JABSTQ010011178">
    <property type="protein sequence ID" value="KAG0414448.1"/>
    <property type="molecule type" value="Genomic_DNA"/>
</dbReference>
<protein>
    <submittedName>
        <fullName evidence="1">Uncharacterized protein</fullName>
    </submittedName>
</protein>
<proteinExistence type="predicted"/>
<evidence type="ECO:0000313" key="1">
    <source>
        <dbReference type="EMBL" id="KAG0414448.1"/>
    </source>
</evidence>
<dbReference type="Proteomes" id="UP000805193">
    <property type="component" value="Unassembled WGS sequence"/>
</dbReference>
<name>A0AC60P4U8_IXOPE</name>
<organism evidence="1 2">
    <name type="scientific">Ixodes persulcatus</name>
    <name type="common">Taiga tick</name>
    <dbReference type="NCBI Taxonomy" id="34615"/>
    <lineage>
        <taxon>Eukaryota</taxon>
        <taxon>Metazoa</taxon>
        <taxon>Ecdysozoa</taxon>
        <taxon>Arthropoda</taxon>
        <taxon>Chelicerata</taxon>
        <taxon>Arachnida</taxon>
        <taxon>Acari</taxon>
        <taxon>Parasitiformes</taxon>
        <taxon>Ixodida</taxon>
        <taxon>Ixodoidea</taxon>
        <taxon>Ixodidae</taxon>
        <taxon>Ixodinae</taxon>
        <taxon>Ixodes</taxon>
    </lineage>
</organism>
<gene>
    <name evidence="1" type="ORF">HPB47_008392</name>
</gene>
<accession>A0AC60P4U8</accession>
<evidence type="ECO:0000313" key="2">
    <source>
        <dbReference type="Proteomes" id="UP000805193"/>
    </source>
</evidence>
<keyword evidence="2" id="KW-1185">Reference proteome</keyword>
<reference evidence="1 2" key="1">
    <citation type="journal article" date="2020" name="Cell">
        <title>Large-Scale Comparative Analyses of Tick Genomes Elucidate Their Genetic Diversity and Vector Capacities.</title>
        <authorList>
            <consortium name="Tick Genome and Microbiome Consortium (TIGMIC)"/>
            <person name="Jia N."/>
            <person name="Wang J."/>
            <person name="Shi W."/>
            <person name="Du L."/>
            <person name="Sun Y."/>
            <person name="Zhan W."/>
            <person name="Jiang J.F."/>
            <person name="Wang Q."/>
            <person name="Zhang B."/>
            <person name="Ji P."/>
            <person name="Bell-Sakyi L."/>
            <person name="Cui X.M."/>
            <person name="Yuan T.T."/>
            <person name="Jiang B.G."/>
            <person name="Yang W.F."/>
            <person name="Lam T.T."/>
            <person name="Chang Q.C."/>
            <person name="Ding S.J."/>
            <person name="Wang X.J."/>
            <person name="Zhu J.G."/>
            <person name="Ruan X.D."/>
            <person name="Zhao L."/>
            <person name="Wei J.T."/>
            <person name="Ye R.Z."/>
            <person name="Que T.C."/>
            <person name="Du C.H."/>
            <person name="Zhou Y.H."/>
            <person name="Cheng J.X."/>
            <person name="Dai P.F."/>
            <person name="Guo W.B."/>
            <person name="Han X.H."/>
            <person name="Huang E.J."/>
            <person name="Li L.F."/>
            <person name="Wei W."/>
            <person name="Gao Y.C."/>
            <person name="Liu J.Z."/>
            <person name="Shao H.Z."/>
            <person name="Wang X."/>
            <person name="Wang C.C."/>
            <person name="Yang T.C."/>
            <person name="Huo Q.B."/>
            <person name="Li W."/>
            <person name="Chen H.Y."/>
            <person name="Chen S.E."/>
            <person name="Zhou L.G."/>
            <person name="Ni X.B."/>
            <person name="Tian J.H."/>
            <person name="Sheng Y."/>
            <person name="Liu T."/>
            <person name="Pan Y.S."/>
            <person name="Xia L.Y."/>
            <person name="Li J."/>
            <person name="Zhao F."/>
            <person name="Cao W.C."/>
        </authorList>
    </citation>
    <scope>NUCLEOTIDE SEQUENCE [LARGE SCALE GENOMIC DNA]</scope>
    <source>
        <strain evidence="1">Iper-2018</strain>
    </source>
</reference>
<comment type="caution">
    <text evidence="1">The sequence shown here is derived from an EMBL/GenBank/DDBJ whole genome shotgun (WGS) entry which is preliminary data.</text>
</comment>